<name>A0A8H8CF63_PSICU</name>
<gene>
    <name evidence="2" type="ORF">JR316_011656</name>
</gene>
<reference evidence="2" key="1">
    <citation type="submission" date="2021-02" db="EMBL/GenBank/DDBJ databases">
        <title>Psilocybe cubensis genome.</title>
        <authorList>
            <person name="Mckernan K.J."/>
            <person name="Crawford S."/>
            <person name="Trippe A."/>
            <person name="Kane L.T."/>
            <person name="Mclaughlin S."/>
        </authorList>
    </citation>
    <scope>NUCLEOTIDE SEQUENCE [LARGE SCALE GENOMIC DNA]</scope>
    <source>
        <strain evidence="2">MGC-MH-2018</strain>
    </source>
</reference>
<dbReference type="EMBL" id="JAFIQS010000015">
    <property type="protein sequence ID" value="KAG5163311.1"/>
    <property type="molecule type" value="Genomic_DNA"/>
</dbReference>
<keyword evidence="1" id="KW-0175">Coiled coil</keyword>
<feature type="coiled-coil region" evidence="1">
    <location>
        <begin position="31"/>
        <end position="65"/>
    </location>
</feature>
<proteinExistence type="predicted"/>
<evidence type="ECO:0000313" key="2">
    <source>
        <dbReference type="EMBL" id="KAG5163311.1"/>
    </source>
</evidence>
<comment type="caution">
    <text evidence="2">The sequence shown here is derived from an EMBL/GenBank/DDBJ whole genome shotgun (WGS) entry which is preliminary data.</text>
</comment>
<accession>A0A8H8CF63</accession>
<organism evidence="2">
    <name type="scientific">Psilocybe cubensis</name>
    <name type="common">Psychedelic mushroom</name>
    <name type="synonym">Stropharia cubensis</name>
    <dbReference type="NCBI Taxonomy" id="181762"/>
    <lineage>
        <taxon>Eukaryota</taxon>
        <taxon>Fungi</taxon>
        <taxon>Dikarya</taxon>
        <taxon>Basidiomycota</taxon>
        <taxon>Agaricomycotina</taxon>
        <taxon>Agaricomycetes</taxon>
        <taxon>Agaricomycetidae</taxon>
        <taxon>Agaricales</taxon>
        <taxon>Agaricineae</taxon>
        <taxon>Strophariaceae</taxon>
        <taxon>Psilocybe</taxon>
    </lineage>
</organism>
<protein>
    <submittedName>
        <fullName evidence="2">Uncharacterized protein</fullName>
    </submittedName>
</protein>
<evidence type="ECO:0000256" key="1">
    <source>
        <dbReference type="SAM" id="Coils"/>
    </source>
</evidence>
<sequence length="205" mass="22541">MSTVSASSSIVPSSVAGEESISGVQFRRATYDELQSQVNSQRETIQLLELKVKSLQEELSNAKLSLIKRKKVSASTVNVSAELALTKDLHRLGKYHATFYRIIVPKDFFGSPRPSIDPFDAKRRYLTAENSRLANIAELYECIPAKYHSIISGDNMDLAVSAFLKGISDLRSSVLNKLRGVAPTIFPTIPATVFLLCSSSRPSNC</sequence>
<dbReference type="AlphaFoldDB" id="A0A8H8CF63"/>